<protein>
    <submittedName>
        <fullName evidence="3">DUF58 domain-containing protein</fullName>
    </submittedName>
</protein>
<dbReference type="PANTHER" id="PTHR34351">
    <property type="entry name" value="SLR1927 PROTEIN-RELATED"/>
    <property type="match status" value="1"/>
</dbReference>
<feature type="domain" description="DUF58" evidence="2">
    <location>
        <begin position="205"/>
        <end position="368"/>
    </location>
</feature>
<sequence>MKKKIWIQVIHITVILVLAAITFAYAMFQGGFVSWFLFYSFMPFAVYSLMVCVYPLHHLHVERELTKQTYQAGDDFVATIIIKRKGHFPLLYLIIQDDLPAHLETHYGQNASKIMIFPFFRKEIQIQYSLLHLPRGEHSFDYVRLKTGDFLGIVEKETYYENKVNYLVYPKMIKVRVSDLFTDYEQGELSSHSFLRQEGGFVSGIREYQAGDRFSWIDWKSSAKRNTLISKEFEQKKTSHLTVVLDGLTPYGLEPRITLTASILSAYVKAGGDIQFISLGKNVFVQPLQNPEYHLRQALYHLAFIQGEKQGQFSEMLAREWGKWQLKTNILLIVSEMNEQLMFMMEAMVRQQCHLFIMMVKENERTLSPKEQALVKRLKSKRVQIKVTTESEFLDAIAGVNSQ</sequence>
<gene>
    <name evidence="3" type="ORF">ACFOU2_07725</name>
</gene>
<keyword evidence="1" id="KW-0472">Membrane</keyword>
<comment type="caution">
    <text evidence="3">The sequence shown here is derived from an EMBL/GenBank/DDBJ whole genome shotgun (WGS) entry which is preliminary data.</text>
</comment>
<name>A0ABV8B0Q1_9BACI</name>
<dbReference type="Pfam" id="PF01882">
    <property type="entry name" value="DUF58"/>
    <property type="match status" value="1"/>
</dbReference>
<keyword evidence="1" id="KW-0812">Transmembrane</keyword>
<evidence type="ECO:0000313" key="4">
    <source>
        <dbReference type="Proteomes" id="UP001595752"/>
    </source>
</evidence>
<dbReference type="InterPro" id="IPR002881">
    <property type="entry name" value="DUF58"/>
</dbReference>
<keyword evidence="4" id="KW-1185">Reference proteome</keyword>
<dbReference type="EMBL" id="JBHRZT010000027">
    <property type="protein sequence ID" value="MFC3883415.1"/>
    <property type="molecule type" value="Genomic_DNA"/>
</dbReference>
<proteinExistence type="predicted"/>
<dbReference type="PANTHER" id="PTHR34351:SF2">
    <property type="entry name" value="DUF58 DOMAIN-CONTAINING PROTEIN"/>
    <property type="match status" value="1"/>
</dbReference>
<feature type="transmembrane region" description="Helical" evidence="1">
    <location>
        <begin position="32"/>
        <end position="56"/>
    </location>
</feature>
<evidence type="ECO:0000256" key="1">
    <source>
        <dbReference type="SAM" id="Phobius"/>
    </source>
</evidence>
<dbReference type="Proteomes" id="UP001595752">
    <property type="component" value="Unassembled WGS sequence"/>
</dbReference>
<organism evidence="3 4">
    <name type="scientific">Bacillus songklensis</name>
    <dbReference type="NCBI Taxonomy" id="1069116"/>
    <lineage>
        <taxon>Bacteria</taxon>
        <taxon>Bacillati</taxon>
        <taxon>Bacillota</taxon>
        <taxon>Bacilli</taxon>
        <taxon>Bacillales</taxon>
        <taxon>Bacillaceae</taxon>
        <taxon>Bacillus</taxon>
    </lineage>
</organism>
<accession>A0ABV8B0Q1</accession>
<keyword evidence="1" id="KW-1133">Transmembrane helix</keyword>
<evidence type="ECO:0000259" key="2">
    <source>
        <dbReference type="Pfam" id="PF01882"/>
    </source>
</evidence>
<reference evidence="4" key="1">
    <citation type="journal article" date="2019" name="Int. J. Syst. Evol. Microbiol.">
        <title>The Global Catalogue of Microorganisms (GCM) 10K type strain sequencing project: providing services to taxonomists for standard genome sequencing and annotation.</title>
        <authorList>
            <consortium name="The Broad Institute Genomics Platform"/>
            <consortium name="The Broad Institute Genome Sequencing Center for Infectious Disease"/>
            <person name="Wu L."/>
            <person name="Ma J."/>
        </authorList>
    </citation>
    <scope>NUCLEOTIDE SEQUENCE [LARGE SCALE GENOMIC DNA]</scope>
    <source>
        <strain evidence="4">CCUG 61889</strain>
    </source>
</reference>
<feature type="transmembrane region" description="Helical" evidence="1">
    <location>
        <begin position="5"/>
        <end position="26"/>
    </location>
</feature>
<evidence type="ECO:0000313" key="3">
    <source>
        <dbReference type="EMBL" id="MFC3883415.1"/>
    </source>
</evidence>
<dbReference type="RefSeq" id="WP_377913872.1">
    <property type="nucleotide sequence ID" value="NZ_JBHRZT010000027.1"/>
</dbReference>